<dbReference type="Proteomes" id="UP000095283">
    <property type="component" value="Unplaced"/>
</dbReference>
<dbReference type="WBParaSite" id="Hba_01266">
    <property type="protein sequence ID" value="Hba_01266"/>
    <property type="gene ID" value="Hba_01266"/>
</dbReference>
<name>A0A1I7W9C5_HETBA</name>
<proteinExistence type="predicted"/>
<dbReference type="AlphaFoldDB" id="A0A1I7W9C5"/>
<organism evidence="2 3">
    <name type="scientific">Heterorhabditis bacteriophora</name>
    <name type="common">Entomopathogenic nematode worm</name>
    <dbReference type="NCBI Taxonomy" id="37862"/>
    <lineage>
        <taxon>Eukaryota</taxon>
        <taxon>Metazoa</taxon>
        <taxon>Ecdysozoa</taxon>
        <taxon>Nematoda</taxon>
        <taxon>Chromadorea</taxon>
        <taxon>Rhabditida</taxon>
        <taxon>Rhabditina</taxon>
        <taxon>Rhabditomorpha</taxon>
        <taxon>Strongyloidea</taxon>
        <taxon>Heterorhabditidae</taxon>
        <taxon>Heterorhabditis</taxon>
    </lineage>
</organism>
<keyword evidence="2" id="KW-1185">Reference proteome</keyword>
<accession>A0A1I7W9C5</accession>
<feature type="transmembrane region" description="Helical" evidence="1">
    <location>
        <begin position="12"/>
        <end position="31"/>
    </location>
</feature>
<keyword evidence="1" id="KW-0472">Membrane</keyword>
<sequence length="33" mass="4078">MKPYRTLHITDVVFFVFFYWRICFLMLGPHISV</sequence>
<reference evidence="3" key="1">
    <citation type="submission" date="2016-11" db="UniProtKB">
        <authorList>
            <consortium name="WormBaseParasite"/>
        </authorList>
    </citation>
    <scope>IDENTIFICATION</scope>
</reference>
<keyword evidence="1" id="KW-1133">Transmembrane helix</keyword>
<evidence type="ECO:0000313" key="2">
    <source>
        <dbReference type="Proteomes" id="UP000095283"/>
    </source>
</evidence>
<keyword evidence="1" id="KW-0812">Transmembrane</keyword>
<evidence type="ECO:0000256" key="1">
    <source>
        <dbReference type="SAM" id="Phobius"/>
    </source>
</evidence>
<evidence type="ECO:0000313" key="3">
    <source>
        <dbReference type="WBParaSite" id="Hba_01266"/>
    </source>
</evidence>
<protein>
    <submittedName>
        <fullName evidence="3">Uncharacterized protein</fullName>
    </submittedName>
</protein>